<dbReference type="AlphaFoldDB" id="A0AAW2HN93"/>
<evidence type="ECO:0000256" key="1">
    <source>
        <dbReference type="SAM" id="MobiDB-lite"/>
    </source>
</evidence>
<dbReference type="EMBL" id="JARGDH010000004">
    <property type="protein sequence ID" value="KAL0271115.1"/>
    <property type="molecule type" value="Genomic_DNA"/>
</dbReference>
<feature type="compositionally biased region" description="Basic and acidic residues" evidence="1">
    <location>
        <begin position="507"/>
        <end position="516"/>
    </location>
</feature>
<feature type="compositionally biased region" description="Pro residues" evidence="1">
    <location>
        <begin position="73"/>
        <end position="84"/>
    </location>
</feature>
<feature type="compositionally biased region" description="Basic and acidic residues" evidence="1">
    <location>
        <begin position="448"/>
        <end position="466"/>
    </location>
</feature>
<feature type="compositionally biased region" description="Basic and acidic residues" evidence="1">
    <location>
        <begin position="541"/>
        <end position="551"/>
    </location>
</feature>
<evidence type="ECO:0000313" key="2">
    <source>
        <dbReference type="EMBL" id="KAL0271116.1"/>
    </source>
</evidence>
<dbReference type="EMBL" id="JARGDH010000004">
    <property type="protein sequence ID" value="KAL0271116.1"/>
    <property type="molecule type" value="Genomic_DNA"/>
</dbReference>
<feature type="region of interest" description="Disordered" evidence="1">
    <location>
        <begin position="495"/>
        <end position="556"/>
    </location>
</feature>
<feature type="compositionally biased region" description="Polar residues" evidence="1">
    <location>
        <begin position="280"/>
        <end position="293"/>
    </location>
</feature>
<feature type="region of interest" description="Disordered" evidence="1">
    <location>
        <begin position="62"/>
        <end position="97"/>
    </location>
</feature>
<protein>
    <submittedName>
        <fullName evidence="2">Uncharacterized protein</fullName>
    </submittedName>
</protein>
<feature type="compositionally biased region" description="Low complexity" evidence="1">
    <location>
        <begin position="652"/>
        <end position="662"/>
    </location>
</feature>
<name>A0AAW2HN93_9NEOP</name>
<reference evidence="2" key="1">
    <citation type="journal article" date="2024" name="Gigascience">
        <title>Chromosome-level genome of the poultry shaft louse Menopon gallinae provides insight into the host-switching and adaptive evolution of parasitic lice.</title>
        <authorList>
            <person name="Xu Y."/>
            <person name="Ma L."/>
            <person name="Liu S."/>
            <person name="Liang Y."/>
            <person name="Liu Q."/>
            <person name="He Z."/>
            <person name="Tian L."/>
            <person name="Duan Y."/>
            <person name="Cai W."/>
            <person name="Li H."/>
            <person name="Song F."/>
        </authorList>
    </citation>
    <scope>NUCLEOTIDE SEQUENCE</scope>
    <source>
        <strain evidence="2">Cailab_2023a</strain>
    </source>
</reference>
<feature type="compositionally biased region" description="Basic and acidic residues" evidence="1">
    <location>
        <begin position="721"/>
        <end position="760"/>
    </location>
</feature>
<feature type="region of interest" description="Disordered" evidence="1">
    <location>
        <begin position="264"/>
        <end position="295"/>
    </location>
</feature>
<feature type="region of interest" description="Disordered" evidence="1">
    <location>
        <begin position="650"/>
        <end position="775"/>
    </location>
</feature>
<feature type="compositionally biased region" description="Pro residues" evidence="1">
    <location>
        <begin position="1"/>
        <end position="14"/>
    </location>
</feature>
<feature type="compositionally biased region" description="Basic and acidic residues" evidence="1">
    <location>
        <begin position="408"/>
        <end position="429"/>
    </location>
</feature>
<accession>A0AAW2HN93</accession>
<feature type="compositionally biased region" description="Polar residues" evidence="1">
    <location>
        <begin position="358"/>
        <end position="388"/>
    </location>
</feature>
<comment type="caution">
    <text evidence="2">The sequence shown here is derived from an EMBL/GenBank/DDBJ whole genome shotgun (WGS) entry which is preliminary data.</text>
</comment>
<feature type="region of interest" description="Disordered" evidence="1">
    <location>
        <begin position="1"/>
        <end position="28"/>
    </location>
</feature>
<organism evidence="2">
    <name type="scientific">Menopon gallinae</name>
    <name type="common">poultry shaft louse</name>
    <dbReference type="NCBI Taxonomy" id="328185"/>
    <lineage>
        <taxon>Eukaryota</taxon>
        <taxon>Metazoa</taxon>
        <taxon>Ecdysozoa</taxon>
        <taxon>Arthropoda</taxon>
        <taxon>Hexapoda</taxon>
        <taxon>Insecta</taxon>
        <taxon>Pterygota</taxon>
        <taxon>Neoptera</taxon>
        <taxon>Paraneoptera</taxon>
        <taxon>Psocodea</taxon>
        <taxon>Troctomorpha</taxon>
        <taxon>Phthiraptera</taxon>
        <taxon>Amblycera</taxon>
        <taxon>Menoponidae</taxon>
        <taxon>Menopon</taxon>
    </lineage>
</organism>
<feature type="compositionally biased region" description="Basic and acidic residues" evidence="1">
    <location>
        <begin position="265"/>
        <end position="279"/>
    </location>
</feature>
<proteinExistence type="predicted"/>
<feature type="compositionally biased region" description="Polar residues" evidence="1">
    <location>
        <begin position="15"/>
        <end position="24"/>
    </location>
</feature>
<gene>
    <name evidence="2" type="ORF">PYX00_008320</name>
</gene>
<dbReference type="EMBL" id="JARGDH010000004">
    <property type="protein sequence ID" value="KAL0271114.1"/>
    <property type="molecule type" value="Genomic_DNA"/>
</dbReference>
<feature type="compositionally biased region" description="Low complexity" evidence="1">
    <location>
        <begin position="528"/>
        <end position="537"/>
    </location>
</feature>
<feature type="region of interest" description="Disordered" evidence="1">
    <location>
        <begin position="337"/>
        <end position="467"/>
    </location>
</feature>
<sequence>MTPDPSPVNVPPPTINLNSGSQTSPRKEQSLASIFTAISEDISLNSILNKISGVGSQMSLSSVMGVKKGGKPTNPPQQPEPVSHPPSMSLSSKKTDVYSRLAQAASQVSKELRLMESHCQKDGKVKASLRDLPRAMEENRCKEKQDRPFDQGNEKMSDLSFGEAIGIDKKLSPSSMALRNRRYSNNHTLVNFLVKLSKEPSLAADLAAFLGGGGNKPRKSRKEESLSSILTKVAKDPSFATDLAIILSESSLAESLHDGSYQKIPEIDTSSRSDERSKSTNEVSGSDNSSKMSSEVCFNYKKPGKKNVVLVTEKDRGPPSGNYRDKYLDYQIYPVRNNGPPLTGASKYGHDKPLPVKTKSSPVSLPQKDISTTDTSDGESNPSENSTIDLNSSKSDSKKSLNDSSNDLAERSSDESKDPASEDSERASDEQLLADDLARLLKANSQGKSDDAKAREEPVSSDDPLKVKSLLDILRKVSREPSLSTALVNVLTKRSSVTFKNAAEGKTPQKVEDSQNRTRKGTSGKLITSQSGTSTSSKKSHPSETDKKKEGATPSQPLLVSAIMNASPRVPSSASDLDKSKESLYSAYDDKTESEKAQPAPITEKRTFGSLGECIAEILARVTGERGLLTDFTKIASTKHQSVASIFDRVSKGNSQSSVSSNIRKKLSLPGDLGKVDGENRNSADSNYDSDDTDRMEKDTSQPEGENIGRRLQGRVNFEADPARSEIDTERPEVETLHRQEDLNESIKSRRSTDTRRSGDDEISSDLCKKPGTDEDGQLKLVRSGKVDVSDASFFEEYYLRVEEHEAVVQEYAGTFDPAESNSNTVRLSLCPKASIISNDQNIILEDCIVRFDVKDNSEKVCVETHFLVTSGSSTRDFASNQSLEEDRIKKVEDVSEEKKSETSTGSKKQLFFDSESIEYDPETGKKVIVGRFVTDP</sequence>